<evidence type="ECO:0000256" key="14">
    <source>
        <dbReference type="ARBA" id="ARBA00023136"/>
    </source>
</evidence>
<keyword evidence="7 15" id="KW-0479">Metal-binding</keyword>
<dbReference type="PANTHER" id="PTHR43520">
    <property type="entry name" value="ATP7, ISOFORM B"/>
    <property type="match status" value="1"/>
</dbReference>
<evidence type="ECO:0000256" key="1">
    <source>
        <dbReference type="ARBA" id="ARBA00004651"/>
    </source>
</evidence>
<dbReference type="InterPro" id="IPR044492">
    <property type="entry name" value="P_typ_ATPase_HD_dom"/>
</dbReference>
<feature type="transmembrane region" description="Helical" evidence="15">
    <location>
        <begin position="338"/>
        <end position="366"/>
    </location>
</feature>
<keyword evidence="6 15" id="KW-0812">Transmembrane</keyword>
<proteinExistence type="inferred from homology"/>
<evidence type="ECO:0000313" key="18">
    <source>
        <dbReference type="EMBL" id="MBU9699788.1"/>
    </source>
</evidence>
<evidence type="ECO:0000256" key="16">
    <source>
        <dbReference type="SAM" id="MobiDB-lite"/>
    </source>
</evidence>
<keyword evidence="8 15" id="KW-0547">Nucleotide-binding</keyword>
<name>A0ABS6J7R7_9RHOB</name>
<sequence length="699" mass="73189">MASSAEKPDNHPANAGMDHAGMGHGAKPTVDHTAMGHAPQGGSAHAGHGDMVADFRRRFWVCLVLTVPVLVLSPMVRNFTGQGMAPLFAGEEWVALALSSIIYFWGGWPFLKGALPEIRSGRPGMMTLVALAISTAYYYSAAVTLGLPGGEPFYWELATLVTIMLLGHWLEMRSVLGASRALEELVRLLPDTALRVTADGGTEDVPVAALIAGDRVVIRPGAKVPVDGKIIEGTSSFNEAMLTGESKPVTRSAGEAVIGGAVNGEGAVTIEVKATGEATYLSQVIAMVKAAQDSRSRTQDLASRAATILTWIAITVGLGSFGYWYAVGAGATFALERMVTVMVIACPHALGLAVPLVVAVSTSLAARNGLLIRDRAAFERARDLNAVVFDKTGTLTEGRFGVSDLVLLQDGDETTALRLAASVESQSQHPIATGIVAAAKARGIDFPAPEGLQSITGAGVTARVDGREVAIVSPSHLRRQGRPVTDPRLALLEEAGKTVVVLEVGGQPYALLALADIVRAESRDVVARLKARGVRSIMMTGDAEGVAKSVAAELGLDEYFAQVLPDQKAARVKELRARGLKVAMVGDGVNDAPALVEADLGIAIGAGTDVAVESADVVLVRSDPRDVEAILGLSRATYSKMVQNLIWATGYNAFAIPMAAGITFGTGFLMTPAVGAVFMSASTIIVAINAQLLRRYRSN</sequence>
<keyword evidence="10" id="KW-0460">Magnesium</keyword>
<feature type="region of interest" description="Disordered" evidence="16">
    <location>
        <begin position="1"/>
        <end position="43"/>
    </location>
</feature>
<dbReference type="InterPro" id="IPR027256">
    <property type="entry name" value="P-typ_ATPase_IB"/>
</dbReference>
<feature type="transmembrane region" description="Helical" evidence="15">
    <location>
        <begin position="153"/>
        <end position="170"/>
    </location>
</feature>
<evidence type="ECO:0000256" key="7">
    <source>
        <dbReference type="ARBA" id="ARBA00022723"/>
    </source>
</evidence>
<comment type="caution">
    <text evidence="18">The sequence shown here is derived from an EMBL/GenBank/DDBJ whole genome shotgun (WGS) entry which is preliminary data.</text>
</comment>
<feature type="transmembrane region" description="Helical" evidence="15">
    <location>
        <begin position="305"/>
        <end position="326"/>
    </location>
</feature>
<evidence type="ECO:0000259" key="17">
    <source>
        <dbReference type="Pfam" id="PF00122"/>
    </source>
</evidence>
<dbReference type="NCBIfam" id="TIGR01525">
    <property type="entry name" value="ATPase-IB_hvy"/>
    <property type="match status" value="1"/>
</dbReference>
<evidence type="ECO:0000256" key="2">
    <source>
        <dbReference type="ARBA" id="ARBA00006024"/>
    </source>
</evidence>
<keyword evidence="13" id="KW-0406">Ion transport</keyword>
<dbReference type="SFLD" id="SFLDG00002">
    <property type="entry name" value="C1.7:_P-type_atpase_like"/>
    <property type="match status" value="1"/>
</dbReference>
<dbReference type="SFLD" id="SFLDF00027">
    <property type="entry name" value="p-type_atpase"/>
    <property type="match status" value="1"/>
</dbReference>
<protein>
    <submittedName>
        <fullName evidence="18">Cadmium-translocating P-type ATPase</fullName>
    </submittedName>
</protein>
<evidence type="ECO:0000256" key="5">
    <source>
        <dbReference type="ARBA" id="ARBA00022553"/>
    </source>
</evidence>
<dbReference type="Pfam" id="PF00122">
    <property type="entry name" value="E1-E2_ATPase"/>
    <property type="match status" value="1"/>
</dbReference>
<evidence type="ECO:0000256" key="10">
    <source>
        <dbReference type="ARBA" id="ARBA00022842"/>
    </source>
</evidence>
<evidence type="ECO:0000313" key="19">
    <source>
        <dbReference type="Proteomes" id="UP000731907"/>
    </source>
</evidence>
<feature type="transmembrane region" description="Helical" evidence="15">
    <location>
        <begin position="59"/>
        <end position="77"/>
    </location>
</feature>
<reference evidence="18 19" key="1">
    <citation type="submission" date="2021-06" db="EMBL/GenBank/DDBJ databases">
        <title>Rhodobacteraceae bacterium strain HSP-20.</title>
        <authorList>
            <person name="Chen W.-M."/>
        </authorList>
    </citation>
    <scope>NUCLEOTIDE SEQUENCE [LARGE SCALE GENOMIC DNA]</scope>
    <source>
        <strain evidence="18 19">HSP-20</strain>
    </source>
</reference>
<dbReference type="NCBIfam" id="TIGR01494">
    <property type="entry name" value="ATPase_P-type"/>
    <property type="match status" value="1"/>
</dbReference>
<keyword evidence="5" id="KW-0597">Phosphoprotein</keyword>
<keyword evidence="14 15" id="KW-0472">Membrane</keyword>
<dbReference type="PANTHER" id="PTHR43520:SF5">
    <property type="entry name" value="CATION-TRANSPORTING P-TYPE ATPASE-RELATED"/>
    <property type="match status" value="1"/>
</dbReference>
<dbReference type="PROSITE" id="PS00154">
    <property type="entry name" value="ATPASE_E1_E2"/>
    <property type="match status" value="1"/>
</dbReference>
<keyword evidence="9 15" id="KW-0067">ATP-binding</keyword>
<evidence type="ECO:0000256" key="3">
    <source>
        <dbReference type="ARBA" id="ARBA00022448"/>
    </source>
</evidence>
<evidence type="ECO:0000256" key="11">
    <source>
        <dbReference type="ARBA" id="ARBA00022967"/>
    </source>
</evidence>
<keyword evidence="4 15" id="KW-1003">Cell membrane</keyword>
<comment type="similarity">
    <text evidence="2 15">Belongs to the cation transport ATPase (P-type) (TC 3.A.3) family. Type IB subfamily.</text>
</comment>
<feature type="transmembrane region" description="Helical" evidence="15">
    <location>
        <begin position="673"/>
        <end position="693"/>
    </location>
</feature>
<keyword evidence="3" id="KW-0813">Transport</keyword>
<keyword evidence="12 15" id="KW-1133">Transmembrane helix</keyword>
<feature type="transmembrane region" description="Helical" evidence="15">
    <location>
        <begin position="93"/>
        <end position="111"/>
    </location>
</feature>
<feature type="transmembrane region" description="Helical" evidence="15">
    <location>
        <begin position="645"/>
        <end position="667"/>
    </location>
</feature>
<dbReference type="SFLD" id="SFLDS00003">
    <property type="entry name" value="Haloacid_Dehalogenase"/>
    <property type="match status" value="1"/>
</dbReference>
<feature type="transmembrane region" description="Helical" evidence="15">
    <location>
        <begin position="123"/>
        <end position="141"/>
    </location>
</feature>
<dbReference type="RefSeq" id="WP_217765724.1">
    <property type="nucleotide sequence ID" value="NZ_JAAATX020000014.1"/>
</dbReference>
<dbReference type="NCBIfam" id="TIGR01512">
    <property type="entry name" value="ATPase-IB2_Cd"/>
    <property type="match status" value="1"/>
</dbReference>
<feature type="compositionally biased region" description="Basic and acidic residues" evidence="16">
    <location>
        <begin position="1"/>
        <end position="10"/>
    </location>
</feature>
<evidence type="ECO:0000256" key="6">
    <source>
        <dbReference type="ARBA" id="ARBA00022692"/>
    </source>
</evidence>
<dbReference type="Proteomes" id="UP000731907">
    <property type="component" value="Unassembled WGS sequence"/>
</dbReference>
<accession>A0ABS6J7R7</accession>
<dbReference type="InterPro" id="IPR001757">
    <property type="entry name" value="P_typ_ATPase"/>
</dbReference>
<keyword evidence="11" id="KW-1278">Translocase</keyword>
<evidence type="ECO:0000256" key="4">
    <source>
        <dbReference type="ARBA" id="ARBA00022475"/>
    </source>
</evidence>
<dbReference type="InterPro" id="IPR059000">
    <property type="entry name" value="ATPase_P-type_domA"/>
</dbReference>
<dbReference type="InterPro" id="IPR018303">
    <property type="entry name" value="ATPase_P-typ_P_site"/>
</dbReference>
<evidence type="ECO:0000256" key="9">
    <source>
        <dbReference type="ARBA" id="ARBA00022840"/>
    </source>
</evidence>
<comment type="subcellular location">
    <subcellularLocation>
        <location evidence="1">Cell membrane</location>
        <topology evidence="1">Multi-pass membrane protein</topology>
    </subcellularLocation>
</comment>
<dbReference type="NCBIfam" id="TIGR01511">
    <property type="entry name" value="ATPase-IB1_Cu"/>
    <property type="match status" value="1"/>
</dbReference>
<gene>
    <name evidence="18" type="primary">cadA</name>
    <name evidence="18" type="ORF">GU927_018260</name>
</gene>
<dbReference type="Pfam" id="PF00702">
    <property type="entry name" value="Hydrolase"/>
    <property type="match status" value="1"/>
</dbReference>
<keyword evidence="19" id="KW-1185">Reference proteome</keyword>
<evidence type="ECO:0000256" key="12">
    <source>
        <dbReference type="ARBA" id="ARBA00022989"/>
    </source>
</evidence>
<evidence type="ECO:0000256" key="8">
    <source>
        <dbReference type="ARBA" id="ARBA00022741"/>
    </source>
</evidence>
<evidence type="ECO:0000256" key="13">
    <source>
        <dbReference type="ARBA" id="ARBA00023065"/>
    </source>
</evidence>
<organism evidence="18 19">
    <name type="scientific">Paragemmobacter amnigenus</name>
    <dbReference type="NCBI Taxonomy" id="2852097"/>
    <lineage>
        <taxon>Bacteria</taxon>
        <taxon>Pseudomonadati</taxon>
        <taxon>Pseudomonadota</taxon>
        <taxon>Alphaproteobacteria</taxon>
        <taxon>Rhodobacterales</taxon>
        <taxon>Paracoccaceae</taxon>
        <taxon>Paragemmobacter</taxon>
    </lineage>
</organism>
<evidence type="ECO:0000256" key="15">
    <source>
        <dbReference type="RuleBase" id="RU362081"/>
    </source>
</evidence>
<feature type="domain" description="P-type ATPase A" evidence="17">
    <location>
        <begin position="188"/>
        <end position="288"/>
    </location>
</feature>
<dbReference type="EMBL" id="JAAATX020000014">
    <property type="protein sequence ID" value="MBU9699788.1"/>
    <property type="molecule type" value="Genomic_DNA"/>
</dbReference>